<comment type="function">
    <text evidence="1">Catalyzes the hydroxylation of the N(6)-(4-aminobutyl)-L-lysine intermediate produced by deoxyhypusine synthase/DHPS on a critical lysine of the eukaryotic translation initiation factor 5A/eIF-5A. This is the second step of the post-translational modification of that lysine into an unusual amino acid residue named hypusine. Hypusination is unique to mature eIF-5A factor and is essential for its function.</text>
</comment>
<dbReference type="SMART" id="SM00567">
    <property type="entry name" value="EZ_HEAT"/>
    <property type="match status" value="6"/>
</dbReference>
<dbReference type="EMBL" id="DTHJ01000004">
    <property type="protein sequence ID" value="HHS62029.1"/>
    <property type="molecule type" value="Genomic_DNA"/>
</dbReference>
<dbReference type="PROSITE" id="PS50077">
    <property type="entry name" value="HEAT_REPEAT"/>
    <property type="match status" value="1"/>
</dbReference>
<name>A0A7C6ELT2_UNCW3</name>
<reference evidence="2" key="1">
    <citation type="journal article" date="2020" name="mSystems">
        <title>Genome- and Community-Level Interaction Insights into Carbon Utilization and Element Cycling Functions of Hydrothermarchaeota in Hydrothermal Sediment.</title>
        <authorList>
            <person name="Zhou Z."/>
            <person name="Liu Y."/>
            <person name="Xu W."/>
            <person name="Pan J."/>
            <person name="Luo Z.H."/>
            <person name="Li M."/>
        </authorList>
    </citation>
    <scope>NUCLEOTIDE SEQUENCE [LARGE SCALE GENOMIC DNA]</scope>
    <source>
        <strain evidence="2">SpSt-783</strain>
    </source>
</reference>
<dbReference type="AlphaFoldDB" id="A0A7C6ELT2"/>
<comment type="caution">
    <text evidence="2">The sequence shown here is derived from an EMBL/GenBank/DDBJ whole genome shotgun (WGS) entry which is preliminary data.</text>
</comment>
<dbReference type="PANTHER" id="PTHR12697">
    <property type="entry name" value="PBS LYASE HEAT-LIKE PROTEIN"/>
    <property type="match status" value="1"/>
</dbReference>
<dbReference type="InterPro" id="IPR011989">
    <property type="entry name" value="ARM-like"/>
</dbReference>
<accession>A0A7C6ELT2</accession>
<gene>
    <name evidence="2" type="ORF">ENV70_00225</name>
</gene>
<dbReference type="GO" id="GO:0016491">
    <property type="term" value="F:oxidoreductase activity"/>
    <property type="evidence" value="ECO:0007669"/>
    <property type="project" value="TreeGrafter"/>
</dbReference>
<dbReference type="SUPFAM" id="SSF48371">
    <property type="entry name" value="ARM repeat"/>
    <property type="match status" value="1"/>
</dbReference>
<dbReference type="PANTHER" id="PTHR12697:SF5">
    <property type="entry name" value="DEOXYHYPUSINE HYDROXYLASE"/>
    <property type="match status" value="1"/>
</dbReference>
<evidence type="ECO:0000313" key="2">
    <source>
        <dbReference type="EMBL" id="HHS62029.1"/>
    </source>
</evidence>
<dbReference type="InterPro" id="IPR021133">
    <property type="entry name" value="HEAT_type_2"/>
</dbReference>
<dbReference type="InterPro" id="IPR004155">
    <property type="entry name" value="PBS_lyase_HEAT"/>
</dbReference>
<proteinExistence type="predicted"/>
<sequence>MPDNQTLEFKTEFIKQLGLGINICRIYPKGHPSLEPVIQRIKILLKELPIEQESVSIVVIEDVLMMGEDRFESKKLPLVKSLVDRFTRLDVKSITFDINAPEDEIRAFFLAMAATPADLADYGDIVALVRARGILSIKINKYRVGVVSSDEEIKQLDWTNFLESLVISQETWTDEDRIKQLGSFLAGIGVLGNESAEVQTQKVIGGLEKLAGMIADQYGEERWDEYAVIFSRMLAVLSPTIKKNIARYKTENKKLALLFKSLIPTMADEDIIDIIATKAKEKGPNVEDEIVDILKNITGTRLPDILSSIRVNVPEINFEKIVARLMGEMKATKGTDVADKIMEKNLEQQMRSIFPQLRDPSPQKRAEAIDKLMQMSGKIYDTKNYELIRLLVDRFDTLSDTEEELDIFKKIVNSLRELYILAQKNQREDIVQFISKKFSRHLVRKEKSLLDKKHMVIRTIAEIKDQNYLPELVSLLWDQGSYVEARDALIAMADYAIPMLIETLKDAEDKSVRMKIIDVLIRIGEKVVPEAIKLLESSEWYIKRNGIYILGELKVRSTIEHLGRLLEDKDERVQLAAIESLNKIGGEGVYEYIKPGLKSKYRSVVILTMKSLPREDVKDKLLEVATWLKQRKSIPDEKEEQFRRSIIEVLGEKGDDTILEYLTAILEEKPFFKGELIQATKLSVLNAIAKIGTPKAIEILNNIANQKDPVLASTSRELLKKKRDALIT</sequence>
<dbReference type="Gene3D" id="1.25.10.10">
    <property type="entry name" value="Leucine-rich Repeat Variant"/>
    <property type="match status" value="2"/>
</dbReference>
<dbReference type="Pfam" id="PF13646">
    <property type="entry name" value="HEAT_2"/>
    <property type="match status" value="1"/>
</dbReference>
<evidence type="ECO:0000256" key="1">
    <source>
        <dbReference type="ARBA" id="ARBA00045876"/>
    </source>
</evidence>
<dbReference type="InterPro" id="IPR016024">
    <property type="entry name" value="ARM-type_fold"/>
</dbReference>
<protein>
    <submittedName>
        <fullName evidence="2">HEAT repeat domain-containing protein</fullName>
    </submittedName>
</protein>
<organism evidence="2">
    <name type="scientific">candidate division WOR-3 bacterium</name>
    <dbReference type="NCBI Taxonomy" id="2052148"/>
    <lineage>
        <taxon>Bacteria</taxon>
        <taxon>Bacteria division WOR-3</taxon>
    </lineage>
</organism>